<keyword evidence="1" id="KW-1133">Transmembrane helix</keyword>
<feature type="transmembrane region" description="Helical" evidence="1">
    <location>
        <begin position="25"/>
        <end position="42"/>
    </location>
</feature>
<dbReference type="PANTHER" id="PTHR18640:SF5">
    <property type="entry name" value="SODIUM_BILE ACID COTRANSPORTER 7"/>
    <property type="match status" value="1"/>
</dbReference>
<sequence length="348" mass="37029">MSSLSGGASDGPIAAIKSFTKKNSFLLGMAVAVLMAKAFPSLGVNGGVMRPELFIGKFGVTMIFLLSGVSLELSELKSAVANVKLNFLVQSGSFLAWPFLVGVPITTAIKNFLPNLFPKALLEGILILTCLPTTVNMCVLLAGAADGNVAAALCNAVMGNMMGIFVTPALLMYFFGTAIELPFLNMVLKLCNKVLLPVAVGQVLRATPAKEFFVKNKKTFKSLQEYILIGLVWNAFCNAFTKGLGIAFSHGVALLALLSSLHLASFKLLMKFFSSKALNFSREDAIAATFCTSHKTLAFGLPLLNTIFEGNPNLAAYCAPVMFIHPLQLLMGSVLASKLKDEGEGKKA</sequence>
<keyword evidence="1" id="KW-0472">Membrane</keyword>
<dbReference type="AlphaFoldDB" id="A0AAD3CUH0"/>
<dbReference type="Pfam" id="PF13593">
    <property type="entry name" value="SBF_like"/>
    <property type="match status" value="1"/>
</dbReference>
<dbReference type="Proteomes" id="UP001054902">
    <property type="component" value="Unassembled WGS sequence"/>
</dbReference>
<comment type="caution">
    <text evidence="2">The sequence shown here is derived from an EMBL/GenBank/DDBJ whole genome shotgun (WGS) entry which is preliminary data.</text>
</comment>
<feature type="transmembrane region" description="Helical" evidence="1">
    <location>
        <begin position="54"/>
        <end position="73"/>
    </location>
</feature>
<feature type="transmembrane region" description="Helical" evidence="1">
    <location>
        <begin position="152"/>
        <end position="175"/>
    </location>
</feature>
<keyword evidence="3" id="KW-1185">Reference proteome</keyword>
<dbReference type="Gene3D" id="1.20.1530.20">
    <property type="match status" value="1"/>
</dbReference>
<feature type="transmembrane region" description="Helical" evidence="1">
    <location>
        <begin position="85"/>
        <end position="105"/>
    </location>
</feature>
<dbReference type="InterPro" id="IPR038770">
    <property type="entry name" value="Na+/solute_symporter_sf"/>
</dbReference>
<dbReference type="EMBL" id="BLLK01000045">
    <property type="protein sequence ID" value="GFH51381.1"/>
    <property type="molecule type" value="Genomic_DNA"/>
</dbReference>
<evidence type="ECO:0000313" key="3">
    <source>
        <dbReference type="Proteomes" id="UP001054902"/>
    </source>
</evidence>
<name>A0AAD3CUH0_9STRA</name>
<evidence type="ECO:0008006" key="4">
    <source>
        <dbReference type="Google" id="ProtNLM"/>
    </source>
</evidence>
<dbReference type="PANTHER" id="PTHR18640">
    <property type="entry name" value="SOLUTE CARRIER FAMILY 10 MEMBER 7"/>
    <property type="match status" value="1"/>
</dbReference>
<protein>
    <recommendedName>
        <fullName evidence="4">Sodium/bile acid cotransporter</fullName>
    </recommendedName>
</protein>
<keyword evidence="1" id="KW-0812">Transmembrane</keyword>
<evidence type="ECO:0000313" key="2">
    <source>
        <dbReference type="EMBL" id="GFH51381.1"/>
    </source>
</evidence>
<dbReference type="GO" id="GO:0005886">
    <property type="term" value="C:plasma membrane"/>
    <property type="evidence" value="ECO:0007669"/>
    <property type="project" value="TreeGrafter"/>
</dbReference>
<accession>A0AAD3CUH0</accession>
<reference evidence="2 3" key="1">
    <citation type="journal article" date="2021" name="Sci. Rep.">
        <title>The genome of the diatom Chaetoceros tenuissimus carries an ancient integrated fragment of an extant virus.</title>
        <authorList>
            <person name="Hongo Y."/>
            <person name="Kimura K."/>
            <person name="Takaki Y."/>
            <person name="Yoshida Y."/>
            <person name="Baba S."/>
            <person name="Kobayashi G."/>
            <person name="Nagasaki K."/>
            <person name="Hano T."/>
            <person name="Tomaru Y."/>
        </authorList>
    </citation>
    <scope>NUCLEOTIDE SEQUENCE [LARGE SCALE GENOMIC DNA]</scope>
    <source>
        <strain evidence="2 3">NIES-3715</strain>
    </source>
</reference>
<evidence type="ECO:0000256" key="1">
    <source>
        <dbReference type="SAM" id="Phobius"/>
    </source>
</evidence>
<gene>
    <name evidence="2" type="ORF">CTEN210_07857</name>
</gene>
<dbReference type="InterPro" id="IPR016833">
    <property type="entry name" value="Put_Na-Bile_cotransptr"/>
</dbReference>
<proteinExistence type="predicted"/>
<feature type="transmembrane region" description="Helical" evidence="1">
    <location>
        <begin position="254"/>
        <end position="273"/>
    </location>
</feature>
<organism evidence="2 3">
    <name type="scientific">Chaetoceros tenuissimus</name>
    <dbReference type="NCBI Taxonomy" id="426638"/>
    <lineage>
        <taxon>Eukaryota</taxon>
        <taxon>Sar</taxon>
        <taxon>Stramenopiles</taxon>
        <taxon>Ochrophyta</taxon>
        <taxon>Bacillariophyta</taxon>
        <taxon>Coscinodiscophyceae</taxon>
        <taxon>Chaetocerotophycidae</taxon>
        <taxon>Chaetocerotales</taxon>
        <taxon>Chaetocerotaceae</taxon>
        <taxon>Chaetoceros</taxon>
    </lineage>
</organism>
<feature type="transmembrane region" description="Helical" evidence="1">
    <location>
        <begin position="125"/>
        <end position="145"/>
    </location>
</feature>